<feature type="signal peptide" evidence="11">
    <location>
        <begin position="1"/>
        <end position="22"/>
    </location>
</feature>
<evidence type="ECO:0000313" key="13">
    <source>
        <dbReference type="EMBL" id="CAE0632280.1"/>
    </source>
</evidence>
<evidence type="ECO:0000259" key="12">
    <source>
        <dbReference type="Pfam" id="PF00365"/>
    </source>
</evidence>
<dbReference type="GO" id="GO:0005524">
    <property type="term" value="F:ATP binding"/>
    <property type="evidence" value="ECO:0007669"/>
    <property type="project" value="UniProtKB-KW"/>
</dbReference>
<feature type="domain" description="Phosphofructokinase" evidence="12">
    <location>
        <begin position="183"/>
        <end position="488"/>
    </location>
</feature>
<evidence type="ECO:0000256" key="1">
    <source>
        <dbReference type="ARBA" id="ARBA00001946"/>
    </source>
</evidence>
<keyword evidence="5" id="KW-0547">Nucleotide-binding</keyword>
<keyword evidence="7" id="KW-0067">ATP-binding</keyword>
<keyword evidence="3" id="KW-0808">Transferase</keyword>
<protein>
    <recommendedName>
        <fullName evidence="12">Phosphofructokinase domain-containing protein</fullName>
    </recommendedName>
</protein>
<dbReference type="GO" id="GO:0003872">
    <property type="term" value="F:6-phosphofructokinase activity"/>
    <property type="evidence" value="ECO:0007669"/>
    <property type="project" value="UniProtKB-EC"/>
</dbReference>
<dbReference type="GO" id="GO:0006002">
    <property type="term" value="P:fructose 6-phosphate metabolic process"/>
    <property type="evidence" value="ECO:0007669"/>
    <property type="project" value="InterPro"/>
</dbReference>
<keyword evidence="11" id="KW-0732">Signal</keyword>
<dbReference type="InterPro" id="IPR000023">
    <property type="entry name" value="Phosphofructokinase_dom"/>
</dbReference>
<evidence type="ECO:0000256" key="6">
    <source>
        <dbReference type="ARBA" id="ARBA00022777"/>
    </source>
</evidence>
<evidence type="ECO:0000256" key="11">
    <source>
        <dbReference type="SAM" id="SignalP"/>
    </source>
</evidence>
<keyword evidence="6" id="KW-0418">Kinase</keyword>
<evidence type="ECO:0000256" key="10">
    <source>
        <dbReference type="ARBA" id="ARBA00048070"/>
    </source>
</evidence>
<dbReference type="UniPathway" id="UPA00109">
    <property type="reaction ID" value="UER00182"/>
</dbReference>
<dbReference type="EMBL" id="HBIU01023614">
    <property type="protein sequence ID" value="CAE0632280.1"/>
    <property type="molecule type" value="Transcribed_RNA"/>
</dbReference>
<organism evidence="13">
    <name type="scientific">Heterosigma akashiwo</name>
    <name type="common">Chromophytic alga</name>
    <name type="synonym">Heterosigma carterae</name>
    <dbReference type="NCBI Taxonomy" id="2829"/>
    <lineage>
        <taxon>Eukaryota</taxon>
        <taxon>Sar</taxon>
        <taxon>Stramenopiles</taxon>
        <taxon>Ochrophyta</taxon>
        <taxon>Raphidophyceae</taxon>
        <taxon>Chattonellales</taxon>
        <taxon>Chattonellaceae</taxon>
        <taxon>Heterosigma</taxon>
    </lineage>
</organism>
<dbReference type="GO" id="GO:0046872">
    <property type="term" value="F:metal ion binding"/>
    <property type="evidence" value="ECO:0007669"/>
    <property type="project" value="UniProtKB-KW"/>
</dbReference>
<dbReference type="SUPFAM" id="SSF53784">
    <property type="entry name" value="Phosphofructokinase"/>
    <property type="match status" value="1"/>
</dbReference>
<keyword evidence="8" id="KW-0460">Magnesium</keyword>
<evidence type="ECO:0000256" key="3">
    <source>
        <dbReference type="ARBA" id="ARBA00022679"/>
    </source>
</evidence>
<keyword evidence="4" id="KW-0479">Metal-binding</keyword>
<dbReference type="GO" id="GO:0005737">
    <property type="term" value="C:cytoplasm"/>
    <property type="evidence" value="ECO:0007669"/>
    <property type="project" value="UniProtKB-ARBA"/>
</dbReference>
<evidence type="ECO:0000256" key="5">
    <source>
        <dbReference type="ARBA" id="ARBA00022741"/>
    </source>
</evidence>
<evidence type="ECO:0000256" key="4">
    <source>
        <dbReference type="ARBA" id="ARBA00022723"/>
    </source>
</evidence>
<dbReference type="InterPro" id="IPR035966">
    <property type="entry name" value="PKF_sf"/>
</dbReference>
<gene>
    <name evidence="13" type="ORF">HAKA00212_LOCUS10985</name>
</gene>
<dbReference type="InterPro" id="IPR022953">
    <property type="entry name" value="ATP_PFK"/>
</dbReference>
<comment type="function">
    <text evidence="2">Catalyzes the phosphorylation of D-fructose 6-phosphate to fructose 1,6-bisphosphate by ATP, the first committing step of glycolysis.</text>
</comment>
<feature type="chain" id="PRO_5030160789" description="Phosphofructokinase domain-containing protein" evidence="11">
    <location>
        <begin position="23"/>
        <end position="555"/>
    </location>
</feature>
<evidence type="ECO:0000256" key="8">
    <source>
        <dbReference type="ARBA" id="ARBA00022842"/>
    </source>
</evidence>
<accession>A0A6V1QJB1</accession>
<dbReference type="NCBIfam" id="NF005301">
    <property type="entry name" value="PRK06830.1"/>
    <property type="match status" value="1"/>
</dbReference>
<dbReference type="InterPro" id="IPR050929">
    <property type="entry name" value="PFKA"/>
</dbReference>
<dbReference type="Gene3D" id="3.40.50.450">
    <property type="match status" value="1"/>
</dbReference>
<reference evidence="13" key="1">
    <citation type="submission" date="2021-01" db="EMBL/GenBank/DDBJ databases">
        <authorList>
            <person name="Corre E."/>
            <person name="Pelletier E."/>
            <person name="Niang G."/>
            <person name="Scheremetjew M."/>
            <person name="Finn R."/>
            <person name="Kale V."/>
            <person name="Holt S."/>
            <person name="Cochrane G."/>
            <person name="Meng A."/>
            <person name="Brown T."/>
            <person name="Cohen L."/>
        </authorList>
    </citation>
    <scope>NUCLEOTIDE SEQUENCE</scope>
    <source>
        <strain evidence="13">CCMP3107</strain>
    </source>
</reference>
<dbReference type="PRINTS" id="PR00476">
    <property type="entry name" value="PHFRCTKINASE"/>
</dbReference>
<proteinExistence type="predicted"/>
<evidence type="ECO:0000256" key="2">
    <source>
        <dbReference type="ARBA" id="ARBA00002659"/>
    </source>
</evidence>
<dbReference type="PANTHER" id="PTHR45770">
    <property type="entry name" value="ATP-DEPENDENT 6-PHOSPHOFRUCTOKINASE 1"/>
    <property type="match status" value="1"/>
</dbReference>
<dbReference type="Pfam" id="PF00365">
    <property type="entry name" value="PFK"/>
    <property type="match status" value="1"/>
</dbReference>
<name>A0A6V1QJB1_HETAK</name>
<keyword evidence="9" id="KW-0324">Glycolysis</keyword>
<comment type="cofactor">
    <cofactor evidence="1">
        <name>Mg(2+)</name>
        <dbReference type="ChEBI" id="CHEBI:18420"/>
    </cofactor>
</comment>
<dbReference type="AlphaFoldDB" id="A0A6V1QJB1"/>
<comment type="catalytic activity">
    <reaction evidence="10">
        <text>beta-D-fructose 6-phosphate + ATP = beta-D-fructose 1,6-bisphosphate + ADP + H(+)</text>
        <dbReference type="Rhea" id="RHEA:16109"/>
        <dbReference type="ChEBI" id="CHEBI:15378"/>
        <dbReference type="ChEBI" id="CHEBI:30616"/>
        <dbReference type="ChEBI" id="CHEBI:32966"/>
        <dbReference type="ChEBI" id="CHEBI:57634"/>
        <dbReference type="ChEBI" id="CHEBI:456216"/>
        <dbReference type="EC" id="2.7.1.11"/>
    </reaction>
</comment>
<sequence>MVWLRRTTCESLVLLLATLCVAHTFINSCSRALVQRQQSLFQPIVFPRFNQGSALKKASSSSYFTTSGQNSTWPEGGEGFVSDEMLLTTPEGYDLLEVQVVKTFLAKVPHLSSKFKSLNLPNKICTSQICSVDEEESNYGEIFKADDIVLADIIRNKGSVPTSRAFLRGGPRGTLHFDPKVSRAAIVTCGGLCPGLNDVIREIVMCLNNNYDCTRITGIRGGYNGFHDPTIPPMELTPEVVKDIHHEGGTILGSARGGFDLEKIINFLVEGEYNQLYIIGGDGTHRGAHVIAEEVQKRGLNIAVAGVPKTIDNDIGIIDQSFGFGTSVEAAQLAIRSAKIEAECSLPRGIVIVKLMGRYSGFIASHATLGSGDVDLCLVPEVPFRLKGPLGAYAHLEAVMALKGHAVVVVAEGAGEKVMEPTGELDAGGNRILPDVGEWLQKKLKKHFEEIGLPTNIRLINPSYMIRSVSANSADSLYCLGLAQNAVHGAMAGYTGFSVGQVNNQMVFIPIPVLTAASPRTLDPRSRIWDCVVSDTRQPNDIRSYDSDSEEEEDW</sequence>
<evidence type="ECO:0000256" key="9">
    <source>
        <dbReference type="ARBA" id="ARBA00023152"/>
    </source>
</evidence>
<dbReference type="FunFam" id="3.40.50.450:FF:000002">
    <property type="entry name" value="ATP-dependent 6-phosphofructokinase"/>
    <property type="match status" value="1"/>
</dbReference>
<evidence type="ECO:0000256" key="7">
    <source>
        <dbReference type="ARBA" id="ARBA00022840"/>
    </source>
</evidence>